<feature type="transmembrane region" description="Helical" evidence="8">
    <location>
        <begin position="299"/>
        <end position="318"/>
    </location>
</feature>
<comment type="caution">
    <text evidence="10">The sequence shown here is derived from an EMBL/GenBank/DDBJ whole genome shotgun (WGS) entry which is preliminary data.</text>
</comment>
<dbReference type="Proteomes" id="UP000266673">
    <property type="component" value="Unassembled WGS sequence"/>
</dbReference>
<evidence type="ECO:0000256" key="4">
    <source>
        <dbReference type="ARBA" id="ARBA00022692"/>
    </source>
</evidence>
<dbReference type="PANTHER" id="PTHR43029:SF10">
    <property type="entry name" value="AMMONIUM TRANSPORTER MEP2"/>
    <property type="match status" value="1"/>
</dbReference>
<keyword evidence="3 8" id="KW-0813">Transport</keyword>
<feature type="transmembrane region" description="Helical" evidence="8">
    <location>
        <begin position="184"/>
        <end position="202"/>
    </location>
</feature>
<dbReference type="GO" id="GO:0008519">
    <property type="term" value="F:ammonium channel activity"/>
    <property type="evidence" value="ECO:0007669"/>
    <property type="project" value="InterPro"/>
</dbReference>
<evidence type="ECO:0000256" key="5">
    <source>
        <dbReference type="ARBA" id="ARBA00022989"/>
    </source>
</evidence>
<keyword evidence="5 8" id="KW-1133">Transmembrane helix</keyword>
<organism evidence="10 11">
    <name type="scientific">Gigaspora rosea</name>
    <dbReference type="NCBI Taxonomy" id="44941"/>
    <lineage>
        <taxon>Eukaryota</taxon>
        <taxon>Fungi</taxon>
        <taxon>Fungi incertae sedis</taxon>
        <taxon>Mucoromycota</taxon>
        <taxon>Glomeromycotina</taxon>
        <taxon>Glomeromycetes</taxon>
        <taxon>Diversisporales</taxon>
        <taxon>Gigasporaceae</taxon>
        <taxon>Gigaspora</taxon>
    </lineage>
</organism>
<feature type="transmembrane region" description="Helical" evidence="8">
    <location>
        <begin position="379"/>
        <end position="400"/>
    </location>
</feature>
<dbReference type="GO" id="GO:0005886">
    <property type="term" value="C:plasma membrane"/>
    <property type="evidence" value="ECO:0007669"/>
    <property type="project" value="UniProtKB-SubCell"/>
</dbReference>
<dbReference type="InterPro" id="IPR018047">
    <property type="entry name" value="Ammonium_transpt_CS"/>
</dbReference>
<dbReference type="InterPro" id="IPR024041">
    <property type="entry name" value="NH4_transpt_AmtB-like_dom"/>
</dbReference>
<evidence type="ECO:0000256" key="7">
    <source>
        <dbReference type="ARBA" id="ARBA00023177"/>
    </source>
</evidence>
<dbReference type="EMBL" id="QKWP01002688">
    <property type="protein sequence ID" value="RIB02466.1"/>
    <property type="molecule type" value="Genomic_DNA"/>
</dbReference>
<dbReference type="Gene3D" id="1.10.3430.10">
    <property type="entry name" value="Ammonium transporter AmtB like domains"/>
    <property type="match status" value="1"/>
</dbReference>
<evidence type="ECO:0000256" key="8">
    <source>
        <dbReference type="RuleBase" id="RU362002"/>
    </source>
</evidence>
<feature type="domain" description="Ammonium transporter AmtB-like" evidence="9">
    <location>
        <begin position="25"/>
        <end position="429"/>
    </location>
</feature>
<comment type="subcellular location">
    <subcellularLocation>
        <location evidence="8">Cell membrane</location>
        <topology evidence="8">Multi-pass membrane protein</topology>
    </subcellularLocation>
    <subcellularLocation>
        <location evidence="1">Membrane</location>
        <topology evidence="1">Multi-pass membrane protein</topology>
    </subcellularLocation>
</comment>
<keyword evidence="11" id="KW-1185">Reference proteome</keyword>
<reference evidence="10 11" key="1">
    <citation type="submission" date="2018-06" db="EMBL/GenBank/DDBJ databases">
        <title>Comparative genomics reveals the genomic features of Rhizophagus irregularis, R. cerebriforme, R. diaphanum and Gigaspora rosea, and their symbiotic lifestyle signature.</title>
        <authorList>
            <person name="Morin E."/>
            <person name="San Clemente H."/>
            <person name="Chen E.C.H."/>
            <person name="De La Providencia I."/>
            <person name="Hainaut M."/>
            <person name="Kuo A."/>
            <person name="Kohler A."/>
            <person name="Murat C."/>
            <person name="Tang N."/>
            <person name="Roy S."/>
            <person name="Loubradou J."/>
            <person name="Henrissat B."/>
            <person name="Grigoriev I.V."/>
            <person name="Corradi N."/>
            <person name="Roux C."/>
            <person name="Martin F.M."/>
        </authorList>
    </citation>
    <scope>NUCLEOTIDE SEQUENCE [LARGE SCALE GENOMIC DNA]</scope>
    <source>
        <strain evidence="10 11">DAOM 194757</strain>
    </source>
</reference>
<evidence type="ECO:0000256" key="1">
    <source>
        <dbReference type="ARBA" id="ARBA00004141"/>
    </source>
</evidence>
<sequence length="461" mass="50165">MSNSTNFTEHIPSLVESKFYPGDIAWVLASTGLVWLMIPGLGFFYSGMARCKNALSLIMLCFLTVPVVSIQWFICGYSLSFNRNGGPFIGNFENAFFINVLSDVGPTPTTWRIPELVFAIFQGMFAAITPAIAIGSAAERTRLIPTLIFIFVWSTLVYDFIASWCWSANGWYSQLGGLDFAGGTPVHITSGSAALAFCIFLGKRHNHGIDEFKPHNITYVVLGTTFLWFGWFGFNGGSATAANMRAILACTVTNLAASFGGLTWMIMDYRMEHKLSALGFCSGAVAGLVAITPGSGYVAPHYAVVFGICGGAICNLAVKLKHIFDYDDALDVFAVHGIGGLVGNLLTGVFADKNIAALSGEEIMGGVINQNYIQLAKQLSSSGAGLMYSFIMTYIILLVLNKIPFLSIRLHPEKEALGTDESDHGESAYYFVERIEKALNNIFLKPIPQQPLPQEAIFNIY</sequence>
<dbReference type="Pfam" id="PF00909">
    <property type="entry name" value="Ammonium_transp"/>
    <property type="match status" value="1"/>
</dbReference>
<evidence type="ECO:0000313" key="10">
    <source>
        <dbReference type="EMBL" id="RIB02466.1"/>
    </source>
</evidence>
<dbReference type="STRING" id="44941.A0A397U5X8"/>
<dbReference type="InterPro" id="IPR001905">
    <property type="entry name" value="Ammonium_transpt"/>
</dbReference>
<feature type="transmembrane region" description="Helical" evidence="8">
    <location>
        <begin position="116"/>
        <end position="136"/>
    </location>
</feature>
<dbReference type="FunFam" id="1.10.3430.10:FF:000011">
    <property type="entry name" value="Ammonium transporter"/>
    <property type="match status" value="1"/>
</dbReference>
<accession>A0A397U5X8</accession>
<feature type="transmembrane region" description="Helical" evidence="8">
    <location>
        <begin position="143"/>
        <end position="164"/>
    </location>
</feature>
<evidence type="ECO:0000259" key="9">
    <source>
        <dbReference type="Pfam" id="PF00909"/>
    </source>
</evidence>
<keyword evidence="4 8" id="KW-0812">Transmembrane</keyword>
<dbReference type="OrthoDB" id="534912at2759"/>
<dbReference type="AlphaFoldDB" id="A0A397U5X8"/>
<evidence type="ECO:0000256" key="2">
    <source>
        <dbReference type="ARBA" id="ARBA00005887"/>
    </source>
</evidence>
<name>A0A397U5X8_9GLOM</name>
<keyword evidence="7 8" id="KW-0924">Ammonia transport</keyword>
<comment type="similarity">
    <text evidence="2 8">Belongs to the ammonia transporter channel (TC 1.A.11.2) family.</text>
</comment>
<protein>
    <recommendedName>
        <fullName evidence="8">Ammonium transporter</fullName>
    </recommendedName>
</protein>
<evidence type="ECO:0000256" key="6">
    <source>
        <dbReference type="ARBA" id="ARBA00023136"/>
    </source>
</evidence>
<evidence type="ECO:0000313" key="11">
    <source>
        <dbReference type="Proteomes" id="UP000266673"/>
    </source>
</evidence>
<feature type="transmembrane region" description="Helical" evidence="8">
    <location>
        <begin position="330"/>
        <end position="351"/>
    </location>
</feature>
<feature type="transmembrane region" description="Helical" evidence="8">
    <location>
        <begin position="246"/>
        <end position="266"/>
    </location>
</feature>
<dbReference type="PANTHER" id="PTHR43029">
    <property type="entry name" value="AMMONIUM TRANSPORTER MEP2"/>
    <property type="match status" value="1"/>
</dbReference>
<proteinExistence type="inferred from homology"/>
<dbReference type="SUPFAM" id="SSF111352">
    <property type="entry name" value="Ammonium transporter"/>
    <property type="match status" value="1"/>
</dbReference>
<keyword evidence="6 8" id="KW-0472">Membrane</keyword>
<dbReference type="NCBIfam" id="TIGR00836">
    <property type="entry name" value="amt"/>
    <property type="match status" value="1"/>
</dbReference>
<feature type="transmembrane region" description="Helical" evidence="8">
    <location>
        <begin position="57"/>
        <end position="79"/>
    </location>
</feature>
<feature type="transmembrane region" description="Helical" evidence="8">
    <location>
        <begin position="275"/>
        <end position="293"/>
    </location>
</feature>
<feature type="transmembrane region" description="Helical" evidence="8">
    <location>
        <begin position="214"/>
        <end position="234"/>
    </location>
</feature>
<feature type="transmembrane region" description="Helical" evidence="8">
    <location>
        <begin position="24"/>
        <end position="45"/>
    </location>
</feature>
<dbReference type="PROSITE" id="PS01219">
    <property type="entry name" value="AMMONIUM_TRANSP"/>
    <property type="match status" value="1"/>
</dbReference>
<gene>
    <name evidence="10" type="ORF">C2G38_1991353</name>
</gene>
<dbReference type="InterPro" id="IPR029020">
    <property type="entry name" value="Ammonium/urea_transptr"/>
</dbReference>
<evidence type="ECO:0000256" key="3">
    <source>
        <dbReference type="ARBA" id="ARBA00022448"/>
    </source>
</evidence>